<dbReference type="InterPro" id="IPR014756">
    <property type="entry name" value="Ig_E-set"/>
</dbReference>
<dbReference type="EMBL" id="LNQM01000009">
    <property type="protein sequence ID" value="KSU70671.1"/>
    <property type="molecule type" value="Genomic_DNA"/>
</dbReference>
<evidence type="ECO:0000256" key="2">
    <source>
        <dbReference type="SAM" id="MobiDB-lite"/>
    </source>
</evidence>
<feature type="region of interest" description="Disordered" evidence="2">
    <location>
        <begin position="1"/>
        <end position="33"/>
    </location>
</feature>
<name>A0A0V8I7B7_9MICC</name>
<evidence type="ECO:0000313" key="6">
    <source>
        <dbReference type="Proteomes" id="UP000053199"/>
    </source>
</evidence>
<protein>
    <submittedName>
        <fullName evidence="5">Uncharacterized protein</fullName>
    </submittedName>
</protein>
<dbReference type="InterPro" id="IPR037293">
    <property type="entry name" value="Gal_Oxidase_central_sf"/>
</dbReference>
<proteinExistence type="predicted"/>
<dbReference type="InterPro" id="IPR011043">
    <property type="entry name" value="Gal_Oxase/kelch_b-propeller"/>
</dbReference>
<dbReference type="AlphaFoldDB" id="A0A0V8I7B7"/>
<dbReference type="Proteomes" id="UP000053199">
    <property type="component" value="Unassembled WGS sequence"/>
</dbReference>
<accession>A0A0V8I7B7</accession>
<dbReference type="Pfam" id="PF07250">
    <property type="entry name" value="Glyoxal_oxid_N"/>
    <property type="match status" value="1"/>
</dbReference>
<dbReference type="PANTHER" id="PTHR32208">
    <property type="entry name" value="SECRETED PROTEIN-RELATED"/>
    <property type="match status" value="1"/>
</dbReference>
<comment type="caution">
    <text evidence="5">The sequence shown here is derived from an EMBL/GenBank/DDBJ whole genome shotgun (WGS) entry which is preliminary data.</text>
</comment>
<dbReference type="GO" id="GO:0005975">
    <property type="term" value="P:carbohydrate metabolic process"/>
    <property type="evidence" value="ECO:0007669"/>
    <property type="project" value="UniProtKB-ARBA"/>
</dbReference>
<dbReference type="InterPro" id="IPR009880">
    <property type="entry name" value="Glyoxal_oxidase_N"/>
</dbReference>
<evidence type="ECO:0000259" key="3">
    <source>
        <dbReference type="Pfam" id="PF07250"/>
    </source>
</evidence>
<reference evidence="5 6" key="1">
    <citation type="journal article" date="2014" name="Arch. Microbiol.">
        <title>Arthrobacter enclensis sp. nov., isolated from sediment sample.</title>
        <authorList>
            <person name="Dastager S.G."/>
            <person name="Liu Q."/>
            <person name="Tang S.K."/>
            <person name="Krishnamurthi S."/>
            <person name="Lee J.C."/>
            <person name="Li W.J."/>
        </authorList>
    </citation>
    <scope>NUCLEOTIDE SEQUENCE [LARGE SCALE GENOMIC DNA]</scope>
    <source>
        <strain evidence="5 6">NIO-1008</strain>
    </source>
</reference>
<dbReference type="STRING" id="993070.AS031_16370"/>
<dbReference type="Gene3D" id="2.130.10.80">
    <property type="entry name" value="Galactose oxidase/kelch, beta-propeller"/>
    <property type="match status" value="1"/>
</dbReference>
<keyword evidence="1" id="KW-0732">Signal</keyword>
<dbReference type="SUPFAM" id="SSF50965">
    <property type="entry name" value="Galactose oxidase, central domain"/>
    <property type="match status" value="1"/>
</dbReference>
<feature type="compositionally biased region" description="Low complexity" evidence="2">
    <location>
        <begin position="12"/>
        <end position="23"/>
    </location>
</feature>
<dbReference type="PANTHER" id="PTHR32208:SF21">
    <property type="entry name" value="LOW QUALITY PROTEIN: ALDEHYDE OXIDASE GLOX-LIKE"/>
    <property type="match status" value="1"/>
</dbReference>
<evidence type="ECO:0000256" key="1">
    <source>
        <dbReference type="ARBA" id="ARBA00022729"/>
    </source>
</evidence>
<sequence>MAAVGNGTIMSTGWTLTTGTGTTTPPPTADPRATTGEWQVASITLPNRGIHQTLLRDGRILVIAGSGNDEGNFRAGQFTSHVWNPTTGDMTQIPTPEDMFCAGHVTLPDGRILIQGGTKEWWTPTSGFKGLRSSYVFDPATNRYTKTNDANEGRWYPTLTKLGNGNIWMGGGLSDAAGSHGAHTTEMFNSATSSWLPASQVPQTWTYWGEYPHMFLMGDGRLFYTGAHTFGDQRPGSGSSVYNWLTAQVADVPGLRDKDLRDHAGSVLLPPAQNQRFMIAGGGYIDRGAAPTKSVDVIDMNQANPSWRPAPDLPGPGRQYVNLTNMFDRTVLASNGATGNRTGNISAASIFNPANDTWTTVPADPVGRNYHSMNLLLPDGRVMILGSNPIDGSVEMRVSIYNPPYLFRGTRPTVTSSPATAAYGQSITLETTGNIASASLTSPMSSTHQMDTNSRLVDLPITGTGATRTAVVPTNTSLLPPGPYMLTVLDDKGAVSVARWITIGRQG</sequence>
<feature type="domain" description="Glyoxal oxidase N-terminal" evidence="3">
    <location>
        <begin position="83"/>
        <end position="391"/>
    </location>
</feature>
<dbReference type="Pfam" id="PF09118">
    <property type="entry name" value="GO-like_E_set"/>
    <property type="match status" value="1"/>
</dbReference>
<organism evidence="5 6">
    <name type="scientific">Pseudarthrobacter enclensis</name>
    <dbReference type="NCBI Taxonomy" id="993070"/>
    <lineage>
        <taxon>Bacteria</taxon>
        <taxon>Bacillati</taxon>
        <taxon>Actinomycetota</taxon>
        <taxon>Actinomycetes</taxon>
        <taxon>Micrococcales</taxon>
        <taxon>Micrococcaceae</taxon>
        <taxon>Pseudarthrobacter</taxon>
    </lineage>
</organism>
<dbReference type="OrthoDB" id="2795102at2"/>
<dbReference type="InterPro" id="IPR013783">
    <property type="entry name" value="Ig-like_fold"/>
</dbReference>
<dbReference type="Gene3D" id="2.60.40.10">
    <property type="entry name" value="Immunoglobulins"/>
    <property type="match status" value="1"/>
</dbReference>
<feature type="domain" description="Galactose oxidase-like Early set" evidence="4">
    <location>
        <begin position="411"/>
        <end position="503"/>
    </location>
</feature>
<evidence type="ECO:0000313" key="5">
    <source>
        <dbReference type="EMBL" id="KSU70671.1"/>
    </source>
</evidence>
<dbReference type="InterPro" id="IPR015202">
    <property type="entry name" value="GO-like_E_set"/>
</dbReference>
<dbReference type="SUPFAM" id="SSF81296">
    <property type="entry name" value="E set domains"/>
    <property type="match status" value="1"/>
</dbReference>
<keyword evidence="6" id="KW-1185">Reference proteome</keyword>
<gene>
    <name evidence="5" type="ORF">AS031_16370</name>
</gene>
<evidence type="ECO:0000259" key="4">
    <source>
        <dbReference type="Pfam" id="PF09118"/>
    </source>
</evidence>
<dbReference type="CDD" id="cd02851">
    <property type="entry name" value="E_set_GO_C"/>
    <property type="match status" value="1"/>
</dbReference>